<gene>
    <name evidence="2" type="ORF">PMIN01_00054</name>
</gene>
<proteinExistence type="predicted"/>
<dbReference type="AlphaFoldDB" id="A0A9P6KVN0"/>
<keyword evidence="3" id="KW-1185">Reference proteome</keyword>
<evidence type="ECO:0000313" key="2">
    <source>
        <dbReference type="EMBL" id="KAF9740515.1"/>
    </source>
</evidence>
<feature type="compositionally biased region" description="Polar residues" evidence="1">
    <location>
        <begin position="345"/>
        <end position="368"/>
    </location>
</feature>
<evidence type="ECO:0000313" key="3">
    <source>
        <dbReference type="Proteomes" id="UP000756921"/>
    </source>
</evidence>
<name>A0A9P6KVN0_9PLEO</name>
<feature type="compositionally biased region" description="Polar residues" evidence="1">
    <location>
        <begin position="262"/>
        <end position="287"/>
    </location>
</feature>
<feature type="compositionally biased region" description="Basic and acidic residues" evidence="1">
    <location>
        <begin position="494"/>
        <end position="519"/>
    </location>
</feature>
<evidence type="ECO:0000256" key="1">
    <source>
        <dbReference type="SAM" id="MobiDB-lite"/>
    </source>
</evidence>
<feature type="compositionally biased region" description="Basic and acidic residues" evidence="1">
    <location>
        <begin position="326"/>
        <end position="344"/>
    </location>
</feature>
<feature type="region of interest" description="Disordered" evidence="1">
    <location>
        <begin position="204"/>
        <end position="370"/>
    </location>
</feature>
<feature type="region of interest" description="Disordered" evidence="1">
    <location>
        <begin position="395"/>
        <end position="440"/>
    </location>
</feature>
<feature type="compositionally biased region" description="Polar residues" evidence="1">
    <location>
        <begin position="528"/>
        <end position="540"/>
    </location>
</feature>
<protein>
    <submittedName>
        <fullName evidence="2">Uncharacterized protein</fullName>
    </submittedName>
</protein>
<feature type="compositionally biased region" description="Acidic residues" evidence="1">
    <location>
        <begin position="23"/>
        <end position="34"/>
    </location>
</feature>
<feature type="compositionally biased region" description="Polar residues" evidence="1">
    <location>
        <begin position="395"/>
        <end position="427"/>
    </location>
</feature>
<dbReference type="EMBL" id="WJXW01000001">
    <property type="protein sequence ID" value="KAF9740515.1"/>
    <property type="molecule type" value="Genomic_DNA"/>
</dbReference>
<feature type="compositionally biased region" description="Polar residues" evidence="1">
    <location>
        <begin position="679"/>
        <end position="703"/>
    </location>
</feature>
<reference evidence="2" key="1">
    <citation type="journal article" date="2020" name="Mol. Plant Microbe Interact.">
        <title>Genome Sequence of the Biocontrol Agent Coniothyrium minitans strain Conio (IMI 134523).</title>
        <authorList>
            <person name="Patel D."/>
            <person name="Shittu T.A."/>
            <person name="Baroncelli R."/>
            <person name="Muthumeenakshi S."/>
            <person name="Osborne T.H."/>
            <person name="Janganan T.K."/>
            <person name="Sreenivasaprasad S."/>
        </authorList>
    </citation>
    <scope>NUCLEOTIDE SEQUENCE</scope>
    <source>
        <strain evidence="2">Conio</strain>
    </source>
</reference>
<comment type="caution">
    <text evidence="2">The sequence shown here is derived from an EMBL/GenBank/DDBJ whole genome shotgun (WGS) entry which is preliminary data.</text>
</comment>
<dbReference type="Proteomes" id="UP000756921">
    <property type="component" value="Unassembled WGS sequence"/>
</dbReference>
<feature type="region of interest" description="Disordered" evidence="1">
    <location>
        <begin position="644"/>
        <end position="715"/>
    </location>
</feature>
<feature type="region of interest" description="Disordered" evidence="1">
    <location>
        <begin position="21"/>
        <end position="45"/>
    </location>
</feature>
<feature type="region of interest" description="Disordered" evidence="1">
    <location>
        <begin position="494"/>
        <end position="540"/>
    </location>
</feature>
<organism evidence="2 3">
    <name type="scientific">Paraphaeosphaeria minitans</name>
    <dbReference type="NCBI Taxonomy" id="565426"/>
    <lineage>
        <taxon>Eukaryota</taxon>
        <taxon>Fungi</taxon>
        <taxon>Dikarya</taxon>
        <taxon>Ascomycota</taxon>
        <taxon>Pezizomycotina</taxon>
        <taxon>Dothideomycetes</taxon>
        <taxon>Pleosporomycetidae</taxon>
        <taxon>Pleosporales</taxon>
        <taxon>Massarineae</taxon>
        <taxon>Didymosphaeriaceae</taxon>
        <taxon>Paraphaeosphaeria</taxon>
    </lineage>
</organism>
<feature type="compositionally biased region" description="Low complexity" evidence="1">
    <location>
        <begin position="127"/>
        <end position="137"/>
    </location>
</feature>
<accession>A0A9P6KVN0</accession>
<sequence>MPRVHAQLRRVTDIDPVFIQPEDIIEPEPDENENENAGRRARKRRRIETIANQYLKLGRVPLIVSAGLRGPFSNGWKNPWVKAPSQTTKEAVQSEAKVTAAQEDQTANPARARTRRAKSDNPPPASSVPSPEASRAPDIAQDSVLPSVDLPDEDYSPPDASTAQHDDSGATESFSADLGPSVTFDNSGGNPFWLKRPQLKSAAFRDSVNGGHDPSPTRARLGHRPVDRNGRLLLVTPRQPVSMLQSDPGANPSPEPDWMSAASASMIGTSPAKPTNIIQENTSSVPSTRRKRTYSKFERNNTRGDQSANGAAGDISPPEQITRRNTSRDPSQHSGDAEDRRAPTDNENTAYNTSGFTPINRPSRSAKPSQFKEKELYALQGQKIVAQQMFLSAPNTETRNPNKDIQNSAEPHLATSPSRSARTAQTKKNVEGATPSLRHDHITSPTLAASIGFIYRKVGEAKRMKTNNKQKGRPITFSFPAIINQPPVEIAEHETEPVNEATEHESVATADSRTERPDIWDVPGSPPQREQQSYKSSRTPGLSTQAAFMMAQMEFQDGTMPTVAEDAPTPWPPSTANEDPIVPSPAFTPFHKFNATLEEHYASESTMPDMPISTQDLFATISPFANSTVKKSTRVPATNLKFSVFENRKQDSPSHNGRRYRTRSPASPQRKPLQEKNSRVSLLGSQSDKGSQGDRASQESVTPRPSKAPVVQSTGLPQLEFCTSNGDLDFTDRFLINMNETT</sequence>
<feature type="region of interest" description="Disordered" evidence="1">
    <location>
        <begin position="74"/>
        <end position="191"/>
    </location>
</feature>
<dbReference type="OrthoDB" id="5419922at2759"/>